<comment type="caution">
    <text evidence="1">The sequence shown here is derived from an EMBL/GenBank/DDBJ whole genome shotgun (WGS) entry which is preliminary data.</text>
</comment>
<dbReference type="RefSeq" id="WP_303763459.1">
    <property type="nucleotide sequence ID" value="NZ_JABZGR010000008.1"/>
</dbReference>
<evidence type="ECO:0000313" key="1">
    <source>
        <dbReference type="EMBL" id="MBF0970194.1"/>
    </source>
</evidence>
<dbReference type="Gene3D" id="3.10.450.50">
    <property type="match status" value="1"/>
</dbReference>
<protein>
    <recommendedName>
        <fullName evidence="3">DUF4878 domain-containing protein</fullName>
    </recommendedName>
</protein>
<dbReference type="AlphaFoldDB" id="A0A929RX60"/>
<sequence>MLLATSVLLISVACSKKASPENRPTPPPPTTEEVMALYELYRQGNYQACVEVMASCEGKPATYRKEMEWMLKQHADNKKKETGGITQATLSRITLHDNGNMANIFLNITYKDNTTEEIIWQLVYVHDKWRLR</sequence>
<proteinExistence type="predicted"/>
<reference evidence="1" key="1">
    <citation type="submission" date="2020-04" db="EMBL/GenBank/DDBJ databases">
        <title>Deep metagenomics examines the oral microbiome during advanced dental caries in children, revealing novel taxa and co-occurrences with host molecules.</title>
        <authorList>
            <person name="Baker J.L."/>
            <person name="Morton J.T."/>
            <person name="Dinis M."/>
            <person name="Alvarez R."/>
            <person name="Tran N.C."/>
            <person name="Knight R."/>
            <person name="Edlund A."/>
        </authorList>
    </citation>
    <scope>NUCLEOTIDE SEQUENCE</scope>
    <source>
        <strain evidence="1">JCVI_34_bin.1</strain>
    </source>
</reference>
<organism evidence="1 2">
    <name type="scientific">Alloprevotella tannerae</name>
    <dbReference type="NCBI Taxonomy" id="76122"/>
    <lineage>
        <taxon>Bacteria</taxon>
        <taxon>Pseudomonadati</taxon>
        <taxon>Bacteroidota</taxon>
        <taxon>Bacteroidia</taxon>
        <taxon>Bacteroidales</taxon>
        <taxon>Prevotellaceae</taxon>
        <taxon>Alloprevotella</taxon>
    </lineage>
</organism>
<evidence type="ECO:0000313" key="2">
    <source>
        <dbReference type="Proteomes" id="UP000704068"/>
    </source>
</evidence>
<dbReference type="EMBL" id="JABZGR010000008">
    <property type="protein sequence ID" value="MBF0970194.1"/>
    <property type="molecule type" value="Genomic_DNA"/>
</dbReference>
<name>A0A929RX60_9BACT</name>
<evidence type="ECO:0008006" key="3">
    <source>
        <dbReference type="Google" id="ProtNLM"/>
    </source>
</evidence>
<gene>
    <name evidence="1" type="ORF">HXK21_04035</name>
</gene>
<accession>A0A929RX60</accession>
<dbReference type="Proteomes" id="UP000704068">
    <property type="component" value="Unassembled WGS sequence"/>
</dbReference>